<dbReference type="PANTHER" id="PTHR30606">
    <property type="entry name" value="LIPID A BIOSYNTHESIS LAUROYL ACYLTRANSFERASE"/>
    <property type="match status" value="1"/>
</dbReference>
<evidence type="ECO:0000256" key="5">
    <source>
        <dbReference type="ARBA" id="ARBA00023136"/>
    </source>
</evidence>
<dbReference type="AlphaFoldDB" id="A0AA35XWL6"/>
<dbReference type="PANTHER" id="PTHR30606:SF9">
    <property type="entry name" value="LIPID A BIOSYNTHESIS LAUROYLTRANSFERASE"/>
    <property type="match status" value="1"/>
</dbReference>
<evidence type="ECO:0000313" key="7">
    <source>
        <dbReference type="EMBL" id="CAI9120990.1"/>
    </source>
</evidence>
<accession>A0AA35XWL6</accession>
<comment type="caution">
    <text evidence="7">The sequence shown here is derived from an EMBL/GenBank/DDBJ whole genome shotgun (WGS) entry which is preliminary data.</text>
</comment>
<evidence type="ECO:0000256" key="6">
    <source>
        <dbReference type="ARBA" id="ARBA00023315"/>
    </source>
</evidence>
<dbReference type="Pfam" id="PF03279">
    <property type="entry name" value="Lip_A_acyltrans"/>
    <property type="match status" value="1"/>
</dbReference>
<keyword evidence="4" id="KW-0808">Transferase</keyword>
<dbReference type="GO" id="GO:0016746">
    <property type="term" value="F:acyltransferase activity"/>
    <property type="evidence" value="ECO:0007669"/>
    <property type="project" value="UniProtKB-KW"/>
</dbReference>
<dbReference type="InterPro" id="IPR014548">
    <property type="entry name" value="Ac_Trasf"/>
</dbReference>
<comment type="subcellular location">
    <subcellularLocation>
        <location evidence="1">Cell inner membrane</location>
    </subcellularLocation>
</comment>
<protein>
    <submittedName>
        <fullName evidence="7">Acyltransferase</fullName>
    </submittedName>
</protein>
<dbReference type="GO" id="GO:0005886">
    <property type="term" value="C:plasma membrane"/>
    <property type="evidence" value="ECO:0007669"/>
    <property type="project" value="UniProtKB-SubCell"/>
</dbReference>
<evidence type="ECO:0000256" key="1">
    <source>
        <dbReference type="ARBA" id="ARBA00004533"/>
    </source>
</evidence>
<keyword evidence="5" id="KW-0472">Membrane</keyword>
<keyword evidence="3" id="KW-0997">Cell inner membrane</keyword>
<reference evidence="7" key="1">
    <citation type="submission" date="2023-03" db="EMBL/GenBank/DDBJ databases">
        <authorList>
            <person name="Cleenwerck I."/>
        </authorList>
    </citation>
    <scope>NUCLEOTIDE SEQUENCE</scope>
    <source>
        <strain evidence="7">LMG 32879</strain>
    </source>
</reference>
<dbReference type="PIRSF" id="PIRSF028561">
    <property type="entry name" value="Ac_Trasf"/>
    <property type="match status" value="1"/>
</dbReference>
<keyword evidence="6 7" id="KW-0012">Acyltransferase</keyword>
<dbReference type="CDD" id="cd07984">
    <property type="entry name" value="LPLAT_LABLAT-like"/>
    <property type="match status" value="1"/>
</dbReference>
<evidence type="ECO:0000256" key="3">
    <source>
        <dbReference type="ARBA" id="ARBA00022519"/>
    </source>
</evidence>
<gene>
    <name evidence="7" type="ORF">LMG32879_001834</name>
</gene>
<proteinExistence type="predicted"/>
<sequence length="300" mass="33246">MMTRADTRWVVPEWGSRWVMALLLKIAQRVGRRRSAVLLWPISVYCLLAHRQARRASRAYLRRVLPRAPGTLDVLRHFHAFAQAILDRAFFLLGSGDMPEIRVKGQEVFLDTLAAGRGCLLLGAHIGSFEAMRAIGHAHGVRMRMLMYRDNLGGATAALEALAPGYAEAILPIGPPETMLRVADALAHGEAVGILGDRAARTGRTVSASLLGDPVDFPEGPFRLALVTRTPLLLAQALRQDDGTYEVHFEALGLDMPDAGEDRAAFTHAAAVRYAGWMDRTCRAHPFAWFNFYDYWKDLT</sequence>
<evidence type="ECO:0000256" key="2">
    <source>
        <dbReference type="ARBA" id="ARBA00022475"/>
    </source>
</evidence>
<dbReference type="GO" id="GO:0009247">
    <property type="term" value="P:glycolipid biosynthetic process"/>
    <property type="evidence" value="ECO:0007669"/>
    <property type="project" value="UniProtKB-ARBA"/>
</dbReference>
<evidence type="ECO:0000256" key="4">
    <source>
        <dbReference type="ARBA" id="ARBA00022679"/>
    </source>
</evidence>
<dbReference type="InterPro" id="IPR004960">
    <property type="entry name" value="LipA_acyltrans"/>
</dbReference>
<dbReference type="EMBL" id="CATKSH010000010">
    <property type="protein sequence ID" value="CAI9120990.1"/>
    <property type="molecule type" value="Genomic_DNA"/>
</dbReference>
<organism evidence="7 8">
    <name type="scientific">Brytella acorum</name>
    <dbReference type="NCBI Taxonomy" id="2959299"/>
    <lineage>
        <taxon>Bacteria</taxon>
        <taxon>Pseudomonadati</taxon>
        <taxon>Pseudomonadota</taxon>
        <taxon>Alphaproteobacteria</taxon>
        <taxon>Acetobacterales</taxon>
        <taxon>Acetobacteraceae</taxon>
        <taxon>Brytella</taxon>
    </lineage>
</organism>
<dbReference type="RefSeq" id="WP_289842212.1">
    <property type="nucleotide sequence ID" value="NZ_CATKSH010000010.1"/>
</dbReference>
<evidence type="ECO:0000313" key="8">
    <source>
        <dbReference type="Proteomes" id="UP001176960"/>
    </source>
</evidence>
<dbReference type="Proteomes" id="UP001176960">
    <property type="component" value="Unassembled WGS sequence"/>
</dbReference>
<name>A0AA35XWL6_9PROT</name>
<keyword evidence="8" id="KW-1185">Reference proteome</keyword>
<keyword evidence="2" id="KW-1003">Cell membrane</keyword>